<dbReference type="SMART" id="SM00974">
    <property type="entry name" value="T5orf172"/>
    <property type="match status" value="1"/>
</dbReference>
<feature type="region of interest" description="Disordered" evidence="1">
    <location>
        <begin position="113"/>
        <end position="136"/>
    </location>
</feature>
<dbReference type="InterPro" id="IPR018306">
    <property type="entry name" value="Phage_T5_Orf172_DNA-bd"/>
</dbReference>
<dbReference type="EMBL" id="JOKZ01000050">
    <property type="protein sequence ID" value="KKP05398.1"/>
    <property type="molecule type" value="Genomic_DNA"/>
</dbReference>
<evidence type="ECO:0000256" key="1">
    <source>
        <dbReference type="SAM" id="MobiDB-lite"/>
    </source>
</evidence>
<comment type="caution">
    <text evidence="3">The sequence shown here is derived from an EMBL/GenBank/DDBJ whole genome shotgun (WGS) entry which is preliminary data.</text>
</comment>
<gene>
    <name evidence="3" type="ORF">THAR02_02503</name>
</gene>
<feature type="compositionally biased region" description="Basic and acidic residues" evidence="1">
    <location>
        <begin position="596"/>
        <end position="610"/>
    </location>
</feature>
<dbReference type="Proteomes" id="UP000034112">
    <property type="component" value="Unassembled WGS sequence"/>
</dbReference>
<protein>
    <recommendedName>
        <fullName evidence="2">Bacteriophage T5 Orf172 DNA-binding domain-containing protein</fullName>
    </recommendedName>
</protein>
<sequence length="633" mass="71877">MSSRNLRQNPVFQELAEIQRYTDVCPNPQDSDFETCRAKRLDGGRCRNPPCRRDERWHVHSLLPEFREMSEFPDTESFYDKMETFITYSHCKRWHRQRALDAFAEWKRERIANKSTSRPRPTPITRQRVTSTLSTPSVQSISTSTIQPITAAALQLVPSIPTRFVPSSASATSDDDSSFVDSIAESRSVSSNTTFMSSLPNTPQRNGTLSRFNIEDVAEEESVTEAIIEGDIVIEDSVYEEAAAVVQEVVEQDVVEEVVIKQETVRDSIIVPDIRQADDTEISTGLNATILEREESHETDDNVIKGLGITGIQRSGSIRDHSPVFQVISCHPTPEKMREGVVYILEHQENPSLFKIGWSSKSAEERLHQPNNCYGINTKIIYETKRFIGAPQAERIAQVILRHVNIRVLECFNCQGGHREWFIAPRETVRETVMHVEEFLQMPAYTLHNGEYKLSPEAYDRVVKQMCDFSVTRLGELMRGPKESHEETETTADPLIATILTPLAQITDEPEEISRPNTSNGLSEIQEVNKSFVSTVVSIASHENQSQKLSAGVKLARKVKRLFSVGDSVKTYLLRPRGPKPQPDGDSKRPFGSRFVDLKDKARDAGTKVRHDAREFRRDFKDELRRKSEEQTV</sequence>
<feature type="domain" description="Bacteriophage T5 Orf172 DNA-binding" evidence="2">
    <location>
        <begin position="348"/>
        <end position="436"/>
    </location>
</feature>
<dbReference type="Pfam" id="PF10544">
    <property type="entry name" value="T5orf172"/>
    <property type="match status" value="1"/>
</dbReference>
<reference evidence="4" key="1">
    <citation type="journal article" date="2015" name="Genome Announc.">
        <title>Draft whole-genome sequence of the biocontrol agent Trichoderma harzianum T6776.</title>
        <authorList>
            <person name="Baroncelli R."/>
            <person name="Piaggeschi G."/>
            <person name="Fiorini L."/>
            <person name="Bertolini E."/>
            <person name="Zapparata A."/>
            <person name="Pe M.E."/>
            <person name="Sarrocco S."/>
            <person name="Vannacci G."/>
        </authorList>
    </citation>
    <scope>NUCLEOTIDE SEQUENCE [LARGE SCALE GENOMIC DNA]</scope>
    <source>
        <strain evidence="4">T6776</strain>
    </source>
</reference>
<evidence type="ECO:0000313" key="4">
    <source>
        <dbReference type="Proteomes" id="UP000034112"/>
    </source>
</evidence>
<dbReference type="AlphaFoldDB" id="A0A0F9XZQ9"/>
<proteinExistence type="predicted"/>
<name>A0A0F9XZQ9_TRIHA</name>
<feature type="region of interest" description="Disordered" evidence="1">
    <location>
        <begin position="572"/>
        <end position="610"/>
    </location>
</feature>
<dbReference type="OrthoDB" id="4719713at2759"/>
<organism evidence="3 4">
    <name type="scientific">Trichoderma harzianum</name>
    <name type="common">Hypocrea lixii</name>
    <dbReference type="NCBI Taxonomy" id="5544"/>
    <lineage>
        <taxon>Eukaryota</taxon>
        <taxon>Fungi</taxon>
        <taxon>Dikarya</taxon>
        <taxon>Ascomycota</taxon>
        <taxon>Pezizomycotina</taxon>
        <taxon>Sordariomycetes</taxon>
        <taxon>Hypocreomycetidae</taxon>
        <taxon>Hypocreales</taxon>
        <taxon>Hypocreaceae</taxon>
        <taxon>Trichoderma</taxon>
    </lineage>
</organism>
<dbReference type="OMA" id="QGGHREW"/>
<evidence type="ECO:0000313" key="3">
    <source>
        <dbReference type="EMBL" id="KKP05398.1"/>
    </source>
</evidence>
<evidence type="ECO:0000259" key="2">
    <source>
        <dbReference type="SMART" id="SM00974"/>
    </source>
</evidence>
<accession>A0A0F9XZQ9</accession>